<dbReference type="GO" id="GO:0003677">
    <property type="term" value="F:DNA binding"/>
    <property type="evidence" value="ECO:0007669"/>
    <property type="project" value="UniProtKB-KW"/>
</dbReference>
<dbReference type="Proteomes" id="UP000177078">
    <property type="component" value="Unassembled WGS sequence"/>
</dbReference>
<dbReference type="GO" id="GO:0005829">
    <property type="term" value="C:cytosol"/>
    <property type="evidence" value="ECO:0007669"/>
    <property type="project" value="TreeGrafter"/>
</dbReference>
<evidence type="ECO:0000313" key="6">
    <source>
        <dbReference type="Proteomes" id="UP000177078"/>
    </source>
</evidence>
<dbReference type="Pfam" id="PF01381">
    <property type="entry name" value="HTH_3"/>
    <property type="match status" value="1"/>
</dbReference>
<dbReference type="PROSITE" id="PS50943">
    <property type="entry name" value="HTH_CROC1"/>
    <property type="match status" value="1"/>
</dbReference>
<dbReference type="SMART" id="SM00530">
    <property type="entry name" value="HTH_XRE"/>
    <property type="match status" value="1"/>
</dbReference>
<proteinExistence type="predicted"/>
<dbReference type="InterPro" id="IPR050807">
    <property type="entry name" value="TransReg_Diox_bact_type"/>
</dbReference>
<dbReference type="EMBL" id="MHUC01000014">
    <property type="protein sequence ID" value="OHA70969.1"/>
    <property type="molecule type" value="Genomic_DNA"/>
</dbReference>
<organism evidence="5 6">
    <name type="scientific">Candidatus Wildermuthbacteria bacterium RIFCSPHIGHO2_12_FULL_40_12</name>
    <dbReference type="NCBI Taxonomy" id="1802457"/>
    <lineage>
        <taxon>Bacteria</taxon>
        <taxon>Candidatus Wildermuthiibacteriota</taxon>
    </lineage>
</organism>
<keyword evidence="2" id="KW-0238">DNA-binding</keyword>
<dbReference type="SUPFAM" id="SSF47413">
    <property type="entry name" value="lambda repressor-like DNA-binding domains"/>
    <property type="match status" value="1"/>
</dbReference>
<feature type="domain" description="HTH cro/C1-type" evidence="4">
    <location>
        <begin position="21"/>
        <end position="75"/>
    </location>
</feature>
<dbReference type="Gene3D" id="1.10.260.40">
    <property type="entry name" value="lambda repressor-like DNA-binding domains"/>
    <property type="match status" value="1"/>
</dbReference>
<dbReference type="CDD" id="cd00093">
    <property type="entry name" value="HTH_XRE"/>
    <property type="match status" value="1"/>
</dbReference>
<sequence>MGIQTIPLPYKHTLKQFGQNLQRLRKEKEISQEKLAEKVGVHRTYLSLVEQGQRNPSLKFVYRVTKALNTNSSKLLSF</sequence>
<accession>A0A1G2RF02</accession>
<evidence type="ECO:0000256" key="3">
    <source>
        <dbReference type="ARBA" id="ARBA00023163"/>
    </source>
</evidence>
<dbReference type="AlphaFoldDB" id="A0A1G2RF02"/>
<keyword evidence="3" id="KW-0804">Transcription</keyword>
<protein>
    <recommendedName>
        <fullName evidence="4">HTH cro/C1-type domain-containing protein</fullName>
    </recommendedName>
</protein>
<comment type="caution">
    <text evidence="5">The sequence shown here is derived from an EMBL/GenBank/DDBJ whole genome shotgun (WGS) entry which is preliminary data.</text>
</comment>
<dbReference type="PANTHER" id="PTHR46797">
    <property type="entry name" value="HTH-TYPE TRANSCRIPTIONAL REGULATOR"/>
    <property type="match status" value="1"/>
</dbReference>
<evidence type="ECO:0000256" key="1">
    <source>
        <dbReference type="ARBA" id="ARBA00023015"/>
    </source>
</evidence>
<dbReference type="GO" id="GO:0003700">
    <property type="term" value="F:DNA-binding transcription factor activity"/>
    <property type="evidence" value="ECO:0007669"/>
    <property type="project" value="TreeGrafter"/>
</dbReference>
<dbReference type="STRING" id="1802457.A3F15_00280"/>
<reference evidence="5 6" key="1">
    <citation type="journal article" date="2016" name="Nat. Commun.">
        <title>Thousands of microbial genomes shed light on interconnected biogeochemical processes in an aquifer system.</title>
        <authorList>
            <person name="Anantharaman K."/>
            <person name="Brown C.T."/>
            <person name="Hug L.A."/>
            <person name="Sharon I."/>
            <person name="Castelle C.J."/>
            <person name="Probst A.J."/>
            <person name="Thomas B.C."/>
            <person name="Singh A."/>
            <person name="Wilkins M.J."/>
            <person name="Karaoz U."/>
            <person name="Brodie E.L."/>
            <person name="Williams K.H."/>
            <person name="Hubbard S.S."/>
            <person name="Banfield J.F."/>
        </authorList>
    </citation>
    <scope>NUCLEOTIDE SEQUENCE [LARGE SCALE GENOMIC DNA]</scope>
</reference>
<name>A0A1G2RF02_9BACT</name>
<evidence type="ECO:0000259" key="4">
    <source>
        <dbReference type="PROSITE" id="PS50943"/>
    </source>
</evidence>
<keyword evidence="1" id="KW-0805">Transcription regulation</keyword>
<evidence type="ECO:0000313" key="5">
    <source>
        <dbReference type="EMBL" id="OHA70969.1"/>
    </source>
</evidence>
<gene>
    <name evidence="5" type="ORF">A3F15_00280</name>
</gene>
<dbReference type="PANTHER" id="PTHR46797:SF23">
    <property type="entry name" value="HTH-TYPE TRANSCRIPTIONAL REGULATOR SUTR"/>
    <property type="match status" value="1"/>
</dbReference>
<dbReference type="InterPro" id="IPR001387">
    <property type="entry name" value="Cro/C1-type_HTH"/>
</dbReference>
<evidence type="ECO:0000256" key="2">
    <source>
        <dbReference type="ARBA" id="ARBA00023125"/>
    </source>
</evidence>
<dbReference type="InterPro" id="IPR010982">
    <property type="entry name" value="Lambda_DNA-bd_dom_sf"/>
</dbReference>